<keyword evidence="6" id="KW-0819">tRNA processing</keyword>
<accession>A0A3N4HZW3</accession>
<evidence type="ECO:0000256" key="1">
    <source>
        <dbReference type="ARBA" id="ARBA00012796"/>
    </source>
</evidence>
<evidence type="ECO:0000256" key="4">
    <source>
        <dbReference type="ARBA" id="ARBA00022679"/>
    </source>
</evidence>
<protein>
    <recommendedName>
        <fullName evidence="2">tRNA (adenine(58)-N(1))-methyltransferase catalytic subunit TRM61</fullName>
        <ecNumber evidence="1">2.1.1.220</ecNumber>
    </recommendedName>
    <alternativeName>
        <fullName evidence="7">tRNA(m1A58)-methyltransferase subunit TRM61</fullName>
    </alternativeName>
</protein>
<reference evidence="9 10" key="1">
    <citation type="journal article" date="2018" name="Nat. Ecol. Evol.">
        <title>Pezizomycetes genomes reveal the molecular basis of ectomycorrhizal truffle lifestyle.</title>
        <authorList>
            <person name="Murat C."/>
            <person name="Payen T."/>
            <person name="Noel B."/>
            <person name="Kuo A."/>
            <person name="Morin E."/>
            <person name="Chen J."/>
            <person name="Kohler A."/>
            <person name="Krizsan K."/>
            <person name="Balestrini R."/>
            <person name="Da Silva C."/>
            <person name="Montanini B."/>
            <person name="Hainaut M."/>
            <person name="Levati E."/>
            <person name="Barry K.W."/>
            <person name="Belfiori B."/>
            <person name="Cichocki N."/>
            <person name="Clum A."/>
            <person name="Dockter R.B."/>
            <person name="Fauchery L."/>
            <person name="Guy J."/>
            <person name="Iotti M."/>
            <person name="Le Tacon F."/>
            <person name="Lindquist E.A."/>
            <person name="Lipzen A."/>
            <person name="Malagnac F."/>
            <person name="Mello A."/>
            <person name="Molinier V."/>
            <person name="Miyauchi S."/>
            <person name="Poulain J."/>
            <person name="Riccioni C."/>
            <person name="Rubini A."/>
            <person name="Sitrit Y."/>
            <person name="Splivallo R."/>
            <person name="Traeger S."/>
            <person name="Wang M."/>
            <person name="Zifcakova L."/>
            <person name="Wipf D."/>
            <person name="Zambonelli A."/>
            <person name="Paolocci F."/>
            <person name="Nowrousian M."/>
            <person name="Ottonello S."/>
            <person name="Baldrian P."/>
            <person name="Spatafora J.W."/>
            <person name="Henrissat B."/>
            <person name="Nagy L.G."/>
            <person name="Aury J.M."/>
            <person name="Wincker P."/>
            <person name="Grigoriev I.V."/>
            <person name="Bonfante P."/>
            <person name="Martin F.M."/>
        </authorList>
    </citation>
    <scope>NUCLEOTIDE SEQUENCE [LARGE SCALE GENOMIC DNA]</scope>
    <source>
        <strain evidence="9 10">RN42</strain>
    </source>
</reference>
<dbReference type="GO" id="GO:0005739">
    <property type="term" value="C:mitochondrion"/>
    <property type="evidence" value="ECO:0007669"/>
    <property type="project" value="TreeGrafter"/>
</dbReference>
<proteinExistence type="predicted"/>
<evidence type="ECO:0000313" key="10">
    <source>
        <dbReference type="Proteomes" id="UP000275078"/>
    </source>
</evidence>
<dbReference type="PROSITE" id="PS51620">
    <property type="entry name" value="SAM_TRM61"/>
    <property type="match status" value="1"/>
</dbReference>
<feature type="domain" description="tRNA (adenine(58)-N(1))-methyltransferase catalytic subunit TRM61 C-terminal" evidence="8">
    <location>
        <begin position="130"/>
        <end position="317"/>
    </location>
</feature>
<evidence type="ECO:0000259" key="8">
    <source>
        <dbReference type="Pfam" id="PF08704"/>
    </source>
</evidence>
<dbReference type="GO" id="GO:0030488">
    <property type="term" value="P:tRNA methylation"/>
    <property type="evidence" value="ECO:0007669"/>
    <property type="project" value="InterPro"/>
</dbReference>
<dbReference type="Gene3D" id="3.40.50.150">
    <property type="entry name" value="Vaccinia Virus protein VP39"/>
    <property type="match status" value="1"/>
</dbReference>
<evidence type="ECO:0000256" key="6">
    <source>
        <dbReference type="ARBA" id="ARBA00022694"/>
    </source>
</evidence>
<gene>
    <name evidence="9" type="ORF">BJ508DRAFT_363682</name>
</gene>
<evidence type="ECO:0000256" key="7">
    <source>
        <dbReference type="ARBA" id="ARBA00033309"/>
    </source>
</evidence>
<dbReference type="EMBL" id="ML119708">
    <property type="protein sequence ID" value="RPA78666.1"/>
    <property type="molecule type" value="Genomic_DNA"/>
</dbReference>
<dbReference type="PANTHER" id="PTHR12133:SF1">
    <property type="entry name" value="TRNA (ADENINE(58)-N(1))-METHYLTRANSFERASE, MITOCHONDRIAL"/>
    <property type="match status" value="1"/>
</dbReference>
<evidence type="ECO:0000256" key="3">
    <source>
        <dbReference type="ARBA" id="ARBA00022603"/>
    </source>
</evidence>
<dbReference type="EC" id="2.1.1.220" evidence="1"/>
<evidence type="ECO:0000313" key="9">
    <source>
        <dbReference type="EMBL" id="RPA78666.1"/>
    </source>
</evidence>
<dbReference type="SUPFAM" id="SSF53335">
    <property type="entry name" value="S-adenosyl-L-methionine-dependent methyltransferases"/>
    <property type="match status" value="1"/>
</dbReference>
<organism evidence="9 10">
    <name type="scientific">Ascobolus immersus RN42</name>
    <dbReference type="NCBI Taxonomy" id="1160509"/>
    <lineage>
        <taxon>Eukaryota</taxon>
        <taxon>Fungi</taxon>
        <taxon>Dikarya</taxon>
        <taxon>Ascomycota</taxon>
        <taxon>Pezizomycotina</taxon>
        <taxon>Pezizomycetes</taxon>
        <taxon>Pezizales</taxon>
        <taxon>Ascobolaceae</taxon>
        <taxon>Ascobolus</taxon>
    </lineage>
</organism>
<dbReference type="PANTHER" id="PTHR12133">
    <property type="entry name" value="TRNA (ADENINE(58)-N(1))-METHYLTRANSFERASE"/>
    <property type="match status" value="1"/>
</dbReference>
<dbReference type="InterPro" id="IPR014816">
    <property type="entry name" value="tRNA_MeTrfase_Gcd14"/>
</dbReference>
<keyword evidence="4" id="KW-0808">Transferase</keyword>
<dbReference type="InterPro" id="IPR049470">
    <property type="entry name" value="TRM61_C"/>
</dbReference>
<evidence type="ECO:0000256" key="5">
    <source>
        <dbReference type="ARBA" id="ARBA00022691"/>
    </source>
</evidence>
<dbReference type="OrthoDB" id="5585464at2759"/>
<keyword evidence="5" id="KW-0949">S-adenosyl-L-methionine</keyword>
<dbReference type="STRING" id="1160509.A0A3N4HZW3"/>
<dbReference type="Pfam" id="PF08704">
    <property type="entry name" value="GCD14"/>
    <property type="match status" value="1"/>
</dbReference>
<keyword evidence="3" id="KW-0489">Methyltransferase</keyword>
<dbReference type="Gene3D" id="3.10.330.20">
    <property type="match status" value="1"/>
</dbReference>
<dbReference type="Proteomes" id="UP000275078">
    <property type="component" value="Unassembled WGS sequence"/>
</dbReference>
<dbReference type="InterPro" id="IPR029063">
    <property type="entry name" value="SAM-dependent_MTases_sf"/>
</dbReference>
<sequence>MSLPWLKLRPIASRQLRFRCFSTHDVYQEGDYVLAKSLKDQSKTFLFGPLKQDKKQGTHQGDITHAQIIGKSVREIIMTHKGKPYRLHTPTLEEYVSRVKRLVTPIYPLDASCIVSHMDINISHKEKDDTSPPVELFESGTGHGSLSLALAKEIAAANPPGHPVGAVLHTVDISAKNSAHAEGVVKGFRRGLYYKEDCIKFHVNTPDKWVEDQFEKRGSTDPFLSFAFLDLPDAHKYLQMLSNAMKTDAVVGIFVPSITQIGACVREIKDSRIPLTFDKCIELGPGISGGREWDVRLAQIRASVRKNAKAAEEAVEAVEEAEEAGEVLPVEAAETAALDPLAELETKERWEMVCRPAVGRFVVGGGFFAMFRRLKFMHEPIVGMKADLAKAKAEKAEAASGTLYDTVPVVVKSDSTIYDTVRVISN</sequence>
<dbReference type="GO" id="GO:0160107">
    <property type="term" value="F:tRNA (adenine(58)-N1)-methyltransferase activity"/>
    <property type="evidence" value="ECO:0007669"/>
    <property type="project" value="UniProtKB-EC"/>
</dbReference>
<dbReference type="GO" id="GO:0031515">
    <property type="term" value="C:tRNA (m1A) methyltransferase complex"/>
    <property type="evidence" value="ECO:0007669"/>
    <property type="project" value="InterPro"/>
</dbReference>
<evidence type="ECO:0000256" key="2">
    <source>
        <dbReference type="ARBA" id="ARBA00015963"/>
    </source>
</evidence>
<name>A0A3N4HZW3_ASCIM</name>
<keyword evidence="10" id="KW-1185">Reference proteome</keyword>
<dbReference type="AlphaFoldDB" id="A0A3N4HZW3"/>